<dbReference type="OrthoDB" id="359241at2157"/>
<feature type="domain" description="HEPN" evidence="1">
    <location>
        <begin position="6"/>
        <end position="115"/>
    </location>
</feature>
<dbReference type="RefSeq" id="WP_013336688.1">
    <property type="nucleotide sequence ID" value="NC_014537.1"/>
</dbReference>
<reference evidence="3" key="2">
    <citation type="journal article" date="2010" name="Stand. Genomic Sci.">
        <title>Complete genome sequence of Vulcanisaeta distributa type strain (IC-017T).</title>
        <authorList>
            <person name="Mavromatis K."/>
            <person name="Sikorski J."/>
            <person name="Pabst E."/>
            <person name="Teshima H."/>
            <person name="Lapidus A."/>
            <person name="Lucas S."/>
            <person name="Nolan M."/>
            <person name="Glavina Del Rio T."/>
            <person name="Cheng J."/>
            <person name="Bruce D."/>
            <person name="Goodwin L."/>
            <person name="Pitluck S."/>
            <person name="Liolios K."/>
            <person name="Ivanova N."/>
            <person name="Mikhailova N."/>
            <person name="Pati A."/>
            <person name="Chen A."/>
            <person name="Palaniappan K."/>
            <person name="Land M."/>
            <person name="Hauser L."/>
            <person name="Chang Y."/>
            <person name="Jeffries C."/>
            <person name="Rohde M."/>
            <person name="Spring S."/>
            <person name="Goker M."/>
            <person name="Wirth R."/>
            <person name="Woyke T."/>
            <person name="Bristow J."/>
            <person name="Eisen J."/>
            <person name="Markowitz V."/>
            <person name="Hugenholtz P."/>
            <person name="Klenk H."/>
            <person name="Kyrpides N."/>
        </authorList>
    </citation>
    <scope>NUCLEOTIDE SEQUENCE [LARGE SCALE GENOMIC DNA]</scope>
    <source>
        <strain evidence="3">DSM 14429 / JCM 11212 / NBRC 100878 / IC-017</strain>
    </source>
</reference>
<dbReference type="SUPFAM" id="SSF81593">
    <property type="entry name" value="Nucleotidyltransferase substrate binding subunit/domain"/>
    <property type="match status" value="1"/>
</dbReference>
<dbReference type="eggNOG" id="arCOG01191">
    <property type="taxonomic scope" value="Archaea"/>
</dbReference>
<dbReference type="Gene3D" id="1.20.120.330">
    <property type="entry name" value="Nucleotidyltransferases domain 2"/>
    <property type="match status" value="1"/>
</dbReference>
<sequence>MAELWLNKARRFRDYAREDLANNRFDSAAFFAQQSIELLIKGLLIKFGGSRPITHSTSELLQYLLKILGKEAPQEVTRCAELLEQHYVQARYPDARINDYKRWEAEEAIRCMDLVWDYVQQVVGGTQ</sequence>
<proteinExistence type="predicted"/>
<dbReference type="InterPro" id="IPR007842">
    <property type="entry name" value="HEPN_dom"/>
</dbReference>
<organism evidence="2 3">
    <name type="scientific">Vulcanisaeta distributa (strain DSM 14429 / JCM 11212 / NBRC 100878 / IC-017)</name>
    <dbReference type="NCBI Taxonomy" id="572478"/>
    <lineage>
        <taxon>Archaea</taxon>
        <taxon>Thermoproteota</taxon>
        <taxon>Thermoprotei</taxon>
        <taxon>Thermoproteales</taxon>
        <taxon>Thermoproteaceae</taxon>
        <taxon>Vulcanisaeta</taxon>
    </lineage>
</organism>
<dbReference type="SMART" id="SM00748">
    <property type="entry name" value="HEPN"/>
    <property type="match status" value="1"/>
</dbReference>
<evidence type="ECO:0000259" key="1">
    <source>
        <dbReference type="PROSITE" id="PS50910"/>
    </source>
</evidence>
<protein>
    <submittedName>
        <fullName evidence="2">HEPN domain protein</fullName>
    </submittedName>
</protein>
<reference evidence="2 3" key="1">
    <citation type="journal article" date="2010" name="Stand. Genomic Sci.">
        <title>Complete genome sequence of Vulcanisaeta distributa type strain (IC-017).</title>
        <authorList>
            <person name="Mavromatis K."/>
            <person name="Sikorski J."/>
            <person name="Pabst E."/>
            <person name="Teshima H."/>
            <person name="Lapidus A."/>
            <person name="Lucas S."/>
            <person name="Nolan M."/>
            <person name="Glavina Del Rio T."/>
            <person name="Cheng J.F."/>
            <person name="Bruce D."/>
            <person name="Goodwin L."/>
            <person name="Pitluck S."/>
            <person name="Liolios K."/>
            <person name="Ivanova N."/>
            <person name="Mikhailova N."/>
            <person name="Pati A."/>
            <person name="Chen A."/>
            <person name="Palaniappan K."/>
            <person name="Land M."/>
            <person name="Hauser L."/>
            <person name="Chang Y.J."/>
            <person name="Jeffries C.D."/>
            <person name="Rohde M."/>
            <person name="Spring S."/>
            <person name="Goker M."/>
            <person name="Wirth R."/>
            <person name="Woyke T."/>
            <person name="Bristow J."/>
            <person name="Eisen J.A."/>
            <person name="Markowitz V."/>
            <person name="Hugenholtz P."/>
            <person name="Klenk H.P."/>
            <person name="Kyrpides N.C."/>
        </authorList>
    </citation>
    <scope>NUCLEOTIDE SEQUENCE [LARGE SCALE GENOMIC DNA]</scope>
    <source>
        <strain evidence="3">DSM 14429 / JCM 11212 / NBRC 100878 / IC-017</strain>
    </source>
</reference>
<dbReference type="PROSITE" id="PS50910">
    <property type="entry name" value="HEPN"/>
    <property type="match status" value="1"/>
</dbReference>
<evidence type="ECO:0000313" key="3">
    <source>
        <dbReference type="Proteomes" id="UP000006681"/>
    </source>
</evidence>
<gene>
    <name evidence="2" type="ordered locus">Vdis_1581</name>
</gene>
<name>E1QTH0_VULDI</name>
<dbReference type="KEGG" id="vdi:Vdis_1581"/>
<dbReference type="HOGENOM" id="CLU_123170_2_0_2"/>
<dbReference type="EMBL" id="CP002100">
    <property type="protein sequence ID" value="ADN50963.1"/>
    <property type="molecule type" value="Genomic_DNA"/>
</dbReference>
<dbReference type="GeneID" id="9752518"/>
<keyword evidence="3" id="KW-1185">Reference proteome</keyword>
<dbReference type="AlphaFoldDB" id="E1QTH0"/>
<dbReference type="STRING" id="572478.Vdis_1581"/>
<dbReference type="Proteomes" id="UP000006681">
    <property type="component" value="Chromosome"/>
</dbReference>
<dbReference type="Pfam" id="PF05168">
    <property type="entry name" value="HEPN"/>
    <property type="match status" value="1"/>
</dbReference>
<accession>E1QTH0</accession>
<evidence type="ECO:0000313" key="2">
    <source>
        <dbReference type="EMBL" id="ADN50963.1"/>
    </source>
</evidence>